<dbReference type="GO" id="GO:0038023">
    <property type="term" value="F:signaling receptor activity"/>
    <property type="evidence" value="ECO:0007669"/>
    <property type="project" value="TreeGrafter"/>
</dbReference>
<dbReference type="AlphaFoldDB" id="A0A9W9SFE5"/>
<protein>
    <submittedName>
        <fullName evidence="8">Hemolysin-III channel protein Izh2</fullName>
    </submittedName>
</protein>
<dbReference type="GO" id="GO:0046872">
    <property type="term" value="F:metal ion binding"/>
    <property type="evidence" value="ECO:0007669"/>
    <property type="project" value="UniProtKB-KW"/>
</dbReference>
<evidence type="ECO:0000256" key="1">
    <source>
        <dbReference type="ARBA" id="ARBA00004141"/>
    </source>
</evidence>
<gene>
    <name evidence="8" type="ORF">N7509_013490</name>
</gene>
<feature type="transmembrane region" description="Helical" evidence="7">
    <location>
        <begin position="181"/>
        <end position="200"/>
    </location>
</feature>
<keyword evidence="9" id="KW-1185">Reference proteome</keyword>
<accession>A0A9W9SFE5</accession>
<dbReference type="Proteomes" id="UP001147747">
    <property type="component" value="Unassembled WGS sequence"/>
</dbReference>
<feature type="transmembrane region" description="Helical" evidence="7">
    <location>
        <begin position="81"/>
        <end position="102"/>
    </location>
</feature>
<comment type="similarity">
    <text evidence="2">Belongs to the ADIPOR family.</text>
</comment>
<keyword evidence="6" id="KW-0862">Zinc</keyword>
<evidence type="ECO:0000256" key="5">
    <source>
        <dbReference type="ARBA" id="ARBA00023136"/>
    </source>
</evidence>
<evidence type="ECO:0000256" key="3">
    <source>
        <dbReference type="ARBA" id="ARBA00022692"/>
    </source>
</evidence>
<dbReference type="RefSeq" id="XP_056481634.1">
    <property type="nucleotide sequence ID" value="XM_056638127.1"/>
</dbReference>
<dbReference type="PANTHER" id="PTHR20855">
    <property type="entry name" value="ADIPOR/PROGESTIN RECEPTOR-RELATED"/>
    <property type="match status" value="1"/>
</dbReference>
<evidence type="ECO:0000313" key="8">
    <source>
        <dbReference type="EMBL" id="KAJ5376604.1"/>
    </source>
</evidence>
<dbReference type="InterPro" id="IPR004254">
    <property type="entry name" value="AdipoR/HlyIII-related"/>
</dbReference>
<feature type="transmembrane region" description="Helical" evidence="7">
    <location>
        <begin position="212"/>
        <end position="234"/>
    </location>
</feature>
<dbReference type="GO" id="GO:0006882">
    <property type="term" value="P:intracellular zinc ion homeostasis"/>
    <property type="evidence" value="ECO:0007669"/>
    <property type="project" value="TreeGrafter"/>
</dbReference>
<keyword evidence="5 7" id="KW-0472">Membrane</keyword>
<feature type="transmembrane region" description="Helical" evidence="7">
    <location>
        <begin position="153"/>
        <end position="174"/>
    </location>
</feature>
<reference evidence="8" key="2">
    <citation type="journal article" date="2023" name="IMA Fungus">
        <title>Comparative genomic study of the Penicillium genus elucidates a diverse pangenome and 15 lateral gene transfer events.</title>
        <authorList>
            <person name="Petersen C."/>
            <person name="Sorensen T."/>
            <person name="Nielsen M.R."/>
            <person name="Sondergaard T.E."/>
            <person name="Sorensen J.L."/>
            <person name="Fitzpatrick D.A."/>
            <person name="Frisvad J.C."/>
            <person name="Nielsen K.L."/>
        </authorList>
    </citation>
    <scope>NUCLEOTIDE SEQUENCE</scope>
    <source>
        <strain evidence="8">IBT 29677</strain>
    </source>
</reference>
<dbReference type="PANTHER" id="PTHR20855:SF52">
    <property type="entry name" value="ADIPONECTIN RECEPTOR PROTEIN"/>
    <property type="match status" value="1"/>
</dbReference>
<name>A0A9W9SFE5_9EURO</name>
<feature type="transmembrane region" description="Helical" evidence="7">
    <location>
        <begin position="283"/>
        <end position="303"/>
    </location>
</feature>
<dbReference type="GO" id="GO:0016020">
    <property type="term" value="C:membrane"/>
    <property type="evidence" value="ECO:0007669"/>
    <property type="project" value="UniProtKB-SubCell"/>
</dbReference>
<dbReference type="EMBL" id="JAPZBU010000012">
    <property type="protein sequence ID" value="KAJ5376604.1"/>
    <property type="molecule type" value="Genomic_DNA"/>
</dbReference>
<evidence type="ECO:0000313" key="9">
    <source>
        <dbReference type="Proteomes" id="UP001147747"/>
    </source>
</evidence>
<organism evidence="8 9">
    <name type="scientific">Penicillium cosmopolitanum</name>
    <dbReference type="NCBI Taxonomy" id="1131564"/>
    <lineage>
        <taxon>Eukaryota</taxon>
        <taxon>Fungi</taxon>
        <taxon>Dikarya</taxon>
        <taxon>Ascomycota</taxon>
        <taxon>Pezizomycotina</taxon>
        <taxon>Eurotiomycetes</taxon>
        <taxon>Eurotiomycetidae</taxon>
        <taxon>Eurotiales</taxon>
        <taxon>Aspergillaceae</taxon>
        <taxon>Penicillium</taxon>
    </lineage>
</organism>
<feature type="transmembrane region" description="Helical" evidence="7">
    <location>
        <begin position="114"/>
        <end position="133"/>
    </location>
</feature>
<evidence type="ECO:0000256" key="4">
    <source>
        <dbReference type="ARBA" id="ARBA00022989"/>
    </source>
</evidence>
<dbReference type="Pfam" id="PF03006">
    <property type="entry name" value="HlyIII"/>
    <property type="match status" value="1"/>
</dbReference>
<evidence type="ECO:0000256" key="6">
    <source>
        <dbReference type="PIRSR" id="PIRSR604254-1"/>
    </source>
</evidence>
<dbReference type="GeneID" id="81377107"/>
<evidence type="ECO:0000256" key="7">
    <source>
        <dbReference type="SAM" id="Phobius"/>
    </source>
</evidence>
<keyword evidence="3 7" id="KW-0812">Transmembrane</keyword>
<comment type="caution">
    <text evidence="8">The sequence shown here is derived from an EMBL/GenBank/DDBJ whole genome shotgun (WGS) entry which is preliminary data.</text>
</comment>
<feature type="transmembrane region" description="Helical" evidence="7">
    <location>
        <begin position="246"/>
        <end position="263"/>
    </location>
</feature>
<keyword evidence="4 7" id="KW-1133">Transmembrane helix</keyword>
<feature type="binding site" evidence="6">
    <location>
        <position position="135"/>
    </location>
    <ligand>
        <name>Zn(2+)</name>
        <dbReference type="ChEBI" id="CHEBI:29105"/>
    </ligand>
</feature>
<proteinExistence type="inferred from homology"/>
<dbReference type="OrthoDB" id="529367at2759"/>
<feature type="binding site" evidence="6">
    <location>
        <position position="285"/>
    </location>
    <ligand>
        <name>Zn(2+)</name>
        <dbReference type="ChEBI" id="CHEBI:29105"/>
    </ligand>
</feature>
<keyword evidence="6" id="KW-0479">Metal-binding</keyword>
<sequence length="318" mass="35951">MATTTRLEKSYSSIETAKGAQDNPLNTSDGIQNNRVLLSYEEIPEWYKDNEFIHGGYRPVSFSTPACFASWLYLHNETVNIYSHLIPSMFFATAELAMYIYIRSQYPEATAEDHLVFAFFLLTAVICLAFSAILHTLSSHSRGVCEYWLHLDFIGIIILTLGDFVSGIDMIFYCEPMLKRSYWIMTTTLSLSAVFILLSPKFQGPQWRTFRVGAFIATGLSGLVPIAHGISIFGFHQMTKKSGMPYYLVEGWLLLLGAFFYTTRIPECLAPGKFDLVGSSHQIFHILVVIATLVHFGGIISAFDFNYHHLVCKEFPHS</sequence>
<reference evidence="8" key="1">
    <citation type="submission" date="2022-12" db="EMBL/GenBank/DDBJ databases">
        <authorList>
            <person name="Petersen C."/>
        </authorList>
    </citation>
    <scope>NUCLEOTIDE SEQUENCE</scope>
    <source>
        <strain evidence="8">IBT 29677</strain>
    </source>
</reference>
<feature type="binding site" evidence="6">
    <location>
        <position position="281"/>
    </location>
    <ligand>
        <name>Zn(2+)</name>
        <dbReference type="ChEBI" id="CHEBI:29105"/>
    </ligand>
</feature>
<evidence type="ECO:0000256" key="2">
    <source>
        <dbReference type="ARBA" id="ARBA00007018"/>
    </source>
</evidence>
<comment type="subcellular location">
    <subcellularLocation>
        <location evidence="1">Membrane</location>
        <topology evidence="1">Multi-pass membrane protein</topology>
    </subcellularLocation>
</comment>